<dbReference type="InterPro" id="IPR007197">
    <property type="entry name" value="rSAM"/>
</dbReference>
<evidence type="ECO:0000256" key="6">
    <source>
        <dbReference type="ARBA" id="ARBA00023004"/>
    </source>
</evidence>
<dbReference type="NCBIfam" id="TIGR00089">
    <property type="entry name" value="MiaB/RimO family radical SAM methylthiotransferase"/>
    <property type="match status" value="1"/>
</dbReference>
<comment type="function">
    <text evidence="1 13">Catalyzes the methylthiolation of N6-(dimethylallyl)adenosine (i(6)A), leading to the formation of 2-methylthio-N6-(dimethylallyl)adenosine (ms(2)i(6)A) at position 37 in tRNAs that read codons beginning with uridine.</text>
</comment>
<dbReference type="Pfam" id="PF00919">
    <property type="entry name" value="UPF0004"/>
    <property type="match status" value="1"/>
</dbReference>
<evidence type="ECO:0000256" key="10">
    <source>
        <dbReference type="ARBA" id="ARBA00068570"/>
    </source>
</evidence>
<feature type="domain" description="Radical SAM core" evidence="16">
    <location>
        <begin position="176"/>
        <end position="418"/>
    </location>
</feature>
<dbReference type="GO" id="GO:0035597">
    <property type="term" value="F:tRNA-2-methylthio-N(6)-dimethylallyladenosine(37) synthase activity"/>
    <property type="evidence" value="ECO:0007669"/>
    <property type="project" value="UniProtKB-EC"/>
</dbReference>
<dbReference type="FunFam" id="3.40.50.12160:FF:000003">
    <property type="entry name" value="CDK5 regulatory subunit-associated protein 1"/>
    <property type="match status" value="1"/>
</dbReference>
<proteinExistence type="inferred from homology"/>
<evidence type="ECO:0000259" key="15">
    <source>
        <dbReference type="PROSITE" id="PS51449"/>
    </source>
</evidence>
<keyword evidence="7 13" id="KW-0411">Iron-sulfur</keyword>
<dbReference type="PROSITE" id="PS51918">
    <property type="entry name" value="RADICAL_SAM"/>
    <property type="match status" value="1"/>
</dbReference>
<dbReference type="AlphaFoldDB" id="A0A7G9FQZ0"/>
<dbReference type="HAMAP" id="MF_01864">
    <property type="entry name" value="tRNA_metthiotr_MiaB"/>
    <property type="match status" value="1"/>
</dbReference>
<dbReference type="SFLD" id="SFLDG01061">
    <property type="entry name" value="methylthiotransferase"/>
    <property type="match status" value="1"/>
</dbReference>
<dbReference type="CDD" id="cd01335">
    <property type="entry name" value="Radical_SAM"/>
    <property type="match status" value="1"/>
</dbReference>
<dbReference type="InterPro" id="IPR013848">
    <property type="entry name" value="Methylthiotransferase_N"/>
</dbReference>
<dbReference type="InterPro" id="IPR006638">
    <property type="entry name" value="Elp3/MiaA/NifB-like_rSAM"/>
</dbReference>
<dbReference type="SUPFAM" id="SSF102114">
    <property type="entry name" value="Radical SAM enzymes"/>
    <property type="match status" value="1"/>
</dbReference>
<dbReference type="Proteomes" id="UP000515819">
    <property type="component" value="Chromosome"/>
</dbReference>
<dbReference type="Gene3D" id="3.40.50.12160">
    <property type="entry name" value="Methylthiotransferase, N-terminal domain"/>
    <property type="match status" value="1"/>
</dbReference>
<evidence type="ECO:0000256" key="5">
    <source>
        <dbReference type="ARBA" id="ARBA00022723"/>
    </source>
</evidence>
<evidence type="ECO:0000256" key="3">
    <source>
        <dbReference type="ARBA" id="ARBA00022679"/>
    </source>
</evidence>
<dbReference type="PROSITE" id="PS51449">
    <property type="entry name" value="MTTASE_N"/>
    <property type="match status" value="1"/>
</dbReference>
<feature type="binding site" evidence="13">
    <location>
        <position position="114"/>
    </location>
    <ligand>
        <name>[4Fe-4S] cluster</name>
        <dbReference type="ChEBI" id="CHEBI:49883"/>
        <label>1</label>
    </ligand>
</feature>
<dbReference type="InterPro" id="IPR002792">
    <property type="entry name" value="TRAM_dom"/>
</dbReference>
<evidence type="ECO:0000256" key="9">
    <source>
        <dbReference type="ARBA" id="ARBA00051425"/>
    </source>
</evidence>
<accession>A0A7G9FQZ0</accession>
<feature type="binding site" evidence="13">
    <location>
        <position position="45"/>
    </location>
    <ligand>
        <name>[4Fe-4S] cluster</name>
        <dbReference type="ChEBI" id="CHEBI:49883"/>
        <label>1</label>
    </ligand>
</feature>
<evidence type="ECO:0000313" key="17">
    <source>
        <dbReference type="EMBL" id="QNM00972.1"/>
    </source>
</evidence>
<dbReference type="Gene3D" id="3.80.30.20">
    <property type="entry name" value="tm_1862 like domain"/>
    <property type="match status" value="1"/>
</dbReference>
<dbReference type="InterPro" id="IPR020612">
    <property type="entry name" value="Methylthiotransferase_CS"/>
</dbReference>
<feature type="binding site" evidence="13">
    <location>
        <position position="190"/>
    </location>
    <ligand>
        <name>[4Fe-4S] cluster</name>
        <dbReference type="ChEBI" id="CHEBI:49883"/>
        <label>2</label>
        <note>4Fe-4S-S-AdoMet</note>
    </ligand>
</feature>
<dbReference type="NCBIfam" id="TIGR01574">
    <property type="entry name" value="miaB-methiolase"/>
    <property type="match status" value="1"/>
</dbReference>
<dbReference type="InterPro" id="IPR058240">
    <property type="entry name" value="rSAM_sf"/>
</dbReference>
<comment type="cofactor">
    <cofactor evidence="13">
        <name>[4Fe-4S] cluster</name>
        <dbReference type="ChEBI" id="CHEBI:49883"/>
    </cofactor>
    <text evidence="13">Binds 2 [4Fe-4S] clusters. One cluster is coordinated with 3 cysteines and an exchangeable S-adenosyl-L-methionine.</text>
</comment>
<comment type="similarity">
    <text evidence="13">Belongs to the methylthiotransferase family. MiaB subfamily.</text>
</comment>
<dbReference type="GO" id="GO:0005829">
    <property type="term" value="C:cytosol"/>
    <property type="evidence" value="ECO:0007669"/>
    <property type="project" value="TreeGrafter"/>
</dbReference>
<dbReference type="GO" id="GO:0051539">
    <property type="term" value="F:4 iron, 4 sulfur cluster binding"/>
    <property type="evidence" value="ECO:0007669"/>
    <property type="project" value="UniProtKB-UniRule"/>
</dbReference>
<keyword evidence="18" id="KW-1185">Reference proteome</keyword>
<dbReference type="GO" id="GO:0046872">
    <property type="term" value="F:metal ion binding"/>
    <property type="evidence" value="ECO:0007669"/>
    <property type="project" value="UniProtKB-KW"/>
</dbReference>
<comment type="catalytic activity">
    <reaction evidence="9 13">
        <text>N(6)-dimethylallyladenosine(37) in tRNA + (sulfur carrier)-SH + AH2 + 2 S-adenosyl-L-methionine = 2-methylsulfanyl-N(6)-dimethylallyladenosine(37) in tRNA + (sulfur carrier)-H + 5'-deoxyadenosine + L-methionine + A + S-adenosyl-L-homocysteine + 2 H(+)</text>
        <dbReference type="Rhea" id="RHEA:37067"/>
        <dbReference type="Rhea" id="RHEA-COMP:10375"/>
        <dbReference type="Rhea" id="RHEA-COMP:10376"/>
        <dbReference type="Rhea" id="RHEA-COMP:14737"/>
        <dbReference type="Rhea" id="RHEA-COMP:14739"/>
        <dbReference type="ChEBI" id="CHEBI:13193"/>
        <dbReference type="ChEBI" id="CHEBI:15378"/>
        <dbReference type="ChEBI" id="CHEBI:17319"/>
        <dbReference type="ChEBI" id="CHEBI:17499"/>
        <dbReference type="ChEBI" id="CHEBI:29917"/>
        <dbReference type="ChEBI" id="CHEBI:57844"/>
        <dbReference type="ChEBI" id="CHEBI:57856"/>
        <dbReference type="ChEBI" id="CHEBI:59789"/>
        <dbReference type="ChEBI" id="CHEBI:64428"/>
        <dbReference type="ChEBI" id="CHEBI:74415"/>
        <dbReference type="ChEBI" id="CHEBI:74417"/>
        <dbReference type="EC" id="2.8.4.3"/>
    </reaction>
</comment>
<dbReference type="Pfam" id="PF01938">
    <property type="entry name" value="TRAM"/>
    <property type="match status" value="1"/>
</dbReference>
<dbReference type="SFLD" id="SFLDF00273">
    <property type="entry name" value="(dimethylallyl)adenosine_tRNA"/>
    <property type="match status" value="1"/>
</dbReference>
<dbReference type="EMBL" id="CP060632">
    <property type="protein sequence ID" value="QNM00972.1"/>
    <property type="molecule type" value="Genomic_DNA"/>
</dbReference>
<keyword evidence="3 13" id="KW-0808">Transferase</keyword>
<evidence type="ECO:0000259" key="16">
    <source>
        <dbReference type="PROSITE" id="PS51918"/>
    </source>
</evidence>
<evidence type="ECO:0000256" key="13">
    <source>
        <dbReference type="HAMAP-Rule" id="MF_01864"/>
    </source>
</evidence>
<feature type="binding site" evidence="13">
    <location>
        <position position="194"/>
    </location>
    <ligand>
        <name>[4Fe-4S] cluster</name>
        <dbReference type="ChEBI" id="CHEBI:49883"/>
        <label>2</label>
        <note>4Fe-4S-S-AdoMet</note>
    </ligand>
</feature>
<organism evidence="17 18">
    <name type="scientific">Wujia chipingensis</name>
    <dbReference type="NCBI Taxonomy" id="2763670"/>
    <lineage>
        <taxon>Bacteria</taxon>
        <taxon>Bacillati</taxon>
        <taxon>Bacillota</taxon>
        <taxon>Clostridia</taxon>
        <taxon>Lachnospirales</taxon>
        <taxon>Lachnospiraceae</taxon>
        <taxon>Wujia</taxon>
    </lineage>
</organism>
<sequence length="484" mass="55620">MNSVSIPTMEPDRQYYFMNQCKTLVLEKKAALNRPLTYNIQTFGCQMNSHDSEKLKGIMDEIGYEEVDDEAADFVIFNTCTIRENANQKLYGHLGHVKTLKNKNKDMIVCLCGCMMQEPHVIETLKQKYKFVNIIFGTHNIYKLAELIYSYLETGKQTIEVLDETKQTVEQLPRKRKYTFKSGVNIMYGCNNFCTYCIVPYVRGREQSRKKEEILAEVEALAKQGISEVMLLGQNVNSYGNIYDYKDGKIVEVDEKDRVTFPQLLTEVCKIDGIKRVRFMTSHPKDLSDELIEVMAEEPKICKHLHLPVQSGSTNILTRMNRRYTKEQYLALVDRIRAKMPNISLTTDIIVGFPGETEEDFEDTLDIIRKVKYDQAFTFIYSKRTGTPAATMDNQVPEDVIKERFNRLLTLVNEISNAQIKRFADQVKPVLVEEVNHHDASLVTGRTEENVTVHFPGTADMIGTTVDVKLTDCKGFYFMGERIG</sequence>
<reference evidence="17 18" key="1">
    <citation type="submission" date="2020-08" db="EMBL/GenBank/DDBJ databases">
        <authorList>
            <person name="Liu C."/>
            <person name="Sun Q."/>
        </authorList>
    </citation>
    <scope>NUCLEOTIDE SEQUENCE [LARGE SCALE GENOMIC DNA]</scope>
    <source>
        <strain evidence="17 18">NSJ-4</strain>
    </source>
</reference>
<evidence type="ECO:0000259" key="14">
    <source>
        <dbReference type="PROSITE" id="PS50926"/>
    </source>
</evidence>
<evidence type="ECO:0000256" key="7">
    <source>
        <dbReference type="ARBA" id="ARBA00023014"/>
    </source>
</evidence>
<dbReference type="PROSITE" id="PS50926">
    <property type="entry name" value="TRAM"/>
    <property type="match status" value="1"/>
</dbReference>
<feature type="binding site" evidence="13">
    <location>
        <position position="80"/>
    </location>
    <ligand>
        <name>[4Fe-4S] cluster</name>
        <dbReference type="ChEBI" id="CHEBI:49883"/>
        <label>1</label>
    </ligand>
</feature>
<evidence type="ECO:0000256" key="11">
    <source>
        <dbReference type="ARBA" id="ARBA00080698"/>
    </source>
</evidence>
<keyword evidence="4 13" id="KW-0949">S-adenosyl-L-methionine</keyword>
<comment type="subcellular location">
    <subcellularLocation>
        <location evidence="13">Cytoplasm</location>
    </subcellularLocation>
</comment>
<dbReference type="InterPro" id="IPR006463">
    <property type="entry name" value="MiaB_methiolase"/>
</dbReference>
<dbReference type="PANTHER" id="PTHR43020:SF2">
    <property type="entry name" value="MITOCHONDRIAL TRNA METHYLTHIOTRANSFERASE CDK5RAP1"/>
    <property type="match status" value="1"/>
</dbReference>
<comment type="subunit">
    <text evidence="13">Monomer.</text>
</comment>
<feature type="domain" description="MTTase N-terminal" evidence="15">
    <location>
        <begin position="36"/>
        <end position="153"/>
    </location>
</feature>
<dbReference type="SFLD" id="SFLDG01082">
    <property type="entry name" value="B12-binding_domain_containing"/>
    <property type="match status" value="1"/>
</dbReference>
<evidence type="ECO:0000256" key="1">
    <source>
        <dbReference type="ARBA" id="ARBA00003234"/>
    </source>
</evidence>
<dbReference type="KEGG" id="wcp:H9Q76_06790"/>
<dbReference type="Pfam" id="PF04055">
    <property type="entry name" value="Radical_SAM"/>
    <property type="match status" value="1"/>
</dbReference>
<protein>
    <recommendedName>
        <fullName evidence="10 13">tRNA-2-methylthio-N(6)-dimethylallyladenosine synthase</fullName>
        <ecNumber evidence="8 13">2.8.4.3</ecNumber>
    </recommendedName>
    <alternativeName>
        <fullName evidence="12 13">(Dimethylallyl)adenosine tRNA methylthiotransferase MiaB</fullName>
    </alternativeName>
    <alternativeName>
        <fullName evidence="11 13">tRNA-i(6)A37 methylthiotransferase</fullName>
    </alternativeName>
</protein>
<dbReference type="InterPro" id="IPR005839">
    <property type="entry name" value="Methylthiotransferase"/>
</dbReference>
<dbReference type="EC" id="2.8.4.3" evidence="8 13"/>
<keyword evidence="2 13" id="KW-0004">4Fe-4S</keyword>
<keyword evidence="13" id="KW-0963">Cytoplasm</keyword>
<keyword evidence="13" id="KW-0819">tRNA processing</keyword>
<feature type="binding site" evidence="13">
    <location>
        <position position="197"/>
    </location>
    <ligand>
        <name>[4Fe-4S] cluster</name>
        <dbReference type="ChEBI" id="CHEBI:49883"/>
        <label>2</label>
        <note>4Fe-4S-S-AdoMet</note>
    </ligand>
</feature>
<dbReference type="InterPro" id="IPR023404">
    <property type="entry name" value="rSAM_horseshoe"/>
</dbReference>
<dbReference type="PANTHER" id="PTHR43020">
    <property type="entry name" value="CDK5 REGULATORY SUBUNIT-ASSOCIATED PROTEIN 1"/>
    <property type="match status" value="1"/>
</dbReference>
<evidence type="ECO:0000256" key="2">
    <source>
        <dbReference type="ARBA" id="ARBA00022485"/>
    </source>
</evidence>
<gene>
    <name evidence="13 17" type="primary">miaB</name>
    <name evidence="17" type="ORF">H9Q76_06790</name>
</gene>
<dbReference type="SFLD" id="SFLDS00029">
    <property type="entry name" value="Radical_SAM"/>
    <property type="match status" value="1"/>
</dbReference>
<dbReference type="FunFam" id="3.80.30.20:FF:000001">
    <property type="entry name" value="tRNA-2-methylthio-N(6)-dimethylallyladenosine synthase 2"/>
    <property type="match status" value="1"/>
</dbReference>
<evidence type="ECO:0000256" key="8">
    <source>
        <dbReference type="ARBA" id="ARBA00033765"/>
    </source>
</evidence>
<dbReference type="RefSeq" id="WP_249321867.1">
    <property type="nucleotide sequence ID" value="NZ_CP060632.1"/>
</dbReference>
<keyword evidence="5 13" id="KW-0479">Metal-binding</keyword>
<keyword evidence="6 13" id="KW-0408">Iron</keyword>
<dbReference type="InterPro" id="IPR038135">
    <property type="entry name" value="Methylthiotransferase_N_sf"/>
</dbReference>
<feature type="domain" description="TRAM" evidence="14">
    <location>
        <begin position="421"/>
        <end position="484"/>
    </location>
</feature>
<dbReference type="SMART" id="SM00729">
    <property type="entry name" value="Elp3"/>
    <property type="match status" value="1"/>
</dbReference>
<name>A0A7G9FQZ0_9FIRM</name>
<dbReference type="PROSITE" id="PS01278">
    <property type="entry name" value="MTTASE_RADICAL"/>
    <property type="match status" value="1"/>
</dbReference>
<evidence type="ECO:0000256" key="12">
    <source>
        <dbReference type="ARBA" id="ARBA00081141"/>
    </source>
</evidence>
<evidence type="ECO:0000256" key="4">
    <source>
        <dbReference type="ARBA" id="ARBA00022691"/>
    </source>
</evidence>
<evidence type="ECO:0000313" key="18">
    <source>
        <dbReference type="Proteomes" id="UP000515819"/>
    </source>
</evidence>